<keyword evidence="2" id="KW-1185">Reference proteome</keyword>
<name>A0A1H1CKW5_9FLAO</name>
<reference evidence="2" key="1">
    <citation type="submission" date="2016-10" db="EMBL/GenBank/DDBJ databases">
        <authorList>
            <person name="Varghese N."/>
            <person name="Submissions S."/>
        </authorList>
    </citation>
    <scope>NUCLEOTIDE SEQUENCE [LARGE SCALE GENOMIC DNA]</scope>
    <source>
        <strain evidence="2">DSM 17072</strain>
    </source>
</reference>
<dbReference type="RefSeq" id="WP_089755618.1">
    <property type="nucleotide sequence ID" value="NZ_FNKL01000003.1"/>
</dbReference>
<evidence type="ECO:0000313" key="1">
    <source>
        <dbReference type="EMBL" id="SDQ64875.1"/>
    </source>
</evidence>
<dbReference type="OrthoDB" id="799204at2"/>
<dbReference type="EMBL" id="FNKL01000003">
    <property type="protein sequence ID" value="SDQ64875.1"/>
    <property type="molecule type" value="Genomic_DNA"/>
</dbReference>
<dbReference type="AlphaFoldDB" id="A0A1H1CKW5"/>
<organism evidence="1 2">
    <name type="scientific">Chryseobacterium soldanellicola</name>
    <dbReference type="NCBI Taxonomy" id="311333"/>
    <lineage>
        <taxon>Bacteria</taxon>
        <taxon>Pseudomonadati</taxon>
        <taxon>Bacteroidota</taxon>
        <taxon>Flavobacteriia</taxon>
        <taxon>Flavobacteriales</taxon>
        <taxon>Weeksellaceae</taxon>
        <taxon>Chryseobacterium group</taxon>
        <taxon>Chryseobacterium</taxon>
    </lineage>
</organism>
<accession>A0A1H1CKW5</accession>
<sequence length="77" mass="8745">MAASAKQKNYQDSVSYYSAQCKTVEKTYKPVFKGWKITHSYKANNGFGIPVIQQTTFYFDIPITKITGPKEITESAR</sequence>
<gene>
    <name evidence="1" type="ORF">SAMN05421664_2011</name>
</gene>
<dbReference type="Proteomes" id="UP000199627">
    <property type="component" value="Unassembled WGS sequence"/>
</dbReference>
<evidence type="ECO:0000313" key="2">
    <source>
        <dbReference type="Proteomes" id="UP000199627"/>
    </source>
</evidence>
<proteinExistence type="predicted"/>
<protein>
    <submittedName>
        <fullName evidence="1">Uncharacterized protein</fullName>
    </submittedName>
</protein>